<name>A0ABP6Z4L9_9ACTN</name>
<reference evidence="5" key="1">
    <citation type="journal article" date="2019" name="Int. J. Syst. Evol. Microbiol.">
        <title>The Global Catalogue of Microorganisms (GCM) 10K type strain sequencing project: providing services to taxonomists for standard genome sequencing and annotation.</title>
        <authorList>
            <consortium name="The Broad Institute Genomics Platform"/>
            <consortium name="The Broad Institute Genome Sequencing Center for Infectious Disease"/>
            <person name="Wu L."/>
            <person name="Ma J."/>
        </authorList>
    </citation>
    <scope>NUCLEOTIDE SEQUENCE [LARGE SCALE GENOMIC DNA]</scope>
    <source>
        <strain evidence="5">JCM 16902</strain>
    </source>
</reference>
<accession>A0ABP6Z4L9</accession>
<dbReference type="SUPFAM" id="SSF48498">
    <property type="entry name" value="Tetracyclin repressor-like, C-terminal domain"/>
    <property type="match status" value="1"/>
</dbReference>
<keyword evidence="5" id="KW-1185">Reference proteome</keyword>
<dbReference type="InterPro" id="IPR050109">
    <property type="entry name" value="HTH-type_TetR-like_transc_reg"/>
</dbReference>
<dbReference type="EMBL" id="BAAAZO010000002">
    <property type="protein sequence ID" value="GAA3597453.1"/>
    <property type="molecule type" value="Genomic_DNA"/>
</dbReference>
<feature type="domain" description="HTH tetR-type" evidence="3">
    <location>
        <begin position="6"/>
        <end position="66"/>
    </location>
</feature>
<evidence type="ECO:0000256" key="2">
    <source>
        <dbReference type="PROSITE-ProRule" id="PRU00335"/>
    </source>
</evidence>
<dbReference type="Pfam" id="PF17926">
    <property type="entry name" value="TetR_C_21"/>
    <property type="match status" value="1"/>
</dbReference>
<dbReference type="InterPro" id="IPR009057">
    <property type="entry name" value="Homeodomain-like_sf"/>
</dbReference>
<gene>
    <name evidence="4" type="ORF">GCM10022223_10750</name>
</gene>
<dbReference type="PROSITE" id="PS50977">
    <property type="entry name" value="HTH_TETR_2"/>
    <property type="match status" value="1"/>
</dbReference>
<protein>
    <submittedName>
        <fullName evidence="4">TetR family transcriptional regulator</fullName>
    </submittedName>
</protein>
<dbReference type="RefSeq" id="WP_231485804.1">
    <property type="nucleotide sequence ID" value="NZ_BAAAZO010000002.1"/>
</dbReference>
<proteinExistence type="predicted"/>
<dbReference type="SUPFAM" id="SSF46689">
    <property type="entry name" value="Homeodomain-like"/>
    <property type="match status" value="1"/>
</dbReference>
<dbReference type="PANTHER" id="PTHR30328">
    <property type="entry name" value="TRANSCRIPTIONAL REPRESSOR"/>
    <property type="match status" value="1"/>
</dbReference>
<dbReference type="PANTHER" id="PTHR30328:SF54">
    <property type="entry name" value="HTH-TYPE TRANSCRIPTIONAL REPRESSOR SCO4008"/>
    <property type="match status" value="1"/>
</dbReference>
<comment type="caution">
    <text evidence="4">The sequence shown here is derived from an EMBL/GenBank/DDBJ whole genome shotgun (WGS) entry which is preliminary data.</text>
</comment>
<evidence type="ECO:0000256" key="1">
    <source>
        <dbReference type="ARBA" id="ARBA00023125"/>
    </source>
</evidence>
<evidence type="ECO:0000313" key="4">
    <source>
        <dbReference type="EMBL" id="GAA3597453.1"/>
    </source>
</evidence>
<feature type="DNA-binding region" description="H-T-H motif" evidence="2">
    <location>
        <begin position="29"/>
        <end position="48"/>
    </location>
</feature>
<dbReference type="Gene3D" id="1.10.357.10">
    <property type="entry name" value="Tetracycline Repressor, domain 2"/>
    <property type="match status" value="1"/>
</dbReference>
<dbReference type="PRINTS" id="PR00455">
    <property type="entry name" value="HTHTETR"/>
</dbReference>
<dbReference type="InterPro" id="IPR036271">
    <property type="entry name" value="Tet_transcr_reg_TetR-rel_C_sf"/>
</dbReference>
<evidence type="ECO:0000259" key="3">
    <source>
        <dbReference type="PROSITE" id="PS50977"/>
    </source>
</evidence>
<organism evidence="4 5">
    <name type="scientific">Kineosporia mesophila</name>
    <dbReference type="NCBI Taxonomy" id="566012"/>
    <lineage>
        <taxon>Bacteria</taxon>
        <taxon>Bacillati</taxon>
        <taxon>Actinomycetota</taxon>
        <taxon>Actinomycetes</taxon>
        <taxon>Kineosporiales</taxon>
        <taxon>Kineosporiaceae</taxon>
        <taxon>Kineosporia</taxon>
    </lineage>
</organism>
<dbReference type="InterPro" id="IPR001647">
    <property type="entry name" value="HTH_TetR"/>
</dbReference>
<dbReference type="Proteomes" id="UP001501074">
    <property type="component" value="Unassembled WGS sequence"/>
</dbReference>
<keyword evidence="1 2" id="KW-0238">DNA-binding</keyword>
<sequence>MVYDSAATKQRILDAATQEFATYGIAGARVDRIAERAPANKASIYSYFGNKQDLFAAVLQRTLTRLAEAVAIDPDRVPDYVGELFDYQLSHPELIRLVQQEALALEPEEALQRESRAAHYDDKVSAVRTAQKAGTVGTDLDARNIVLALIGMVSWFTAAPQISQMIVGDVTSTRVLRKHRAALIECARRIVSPVGS</sequence>
<evidence type="ECO:0000313" key="5">
    <source>
        <dbReference type="Proteomes" id="UP001501074"/>
    </source>
</evidence>
<dbReference type="Pfam" id="PF00440">
    <property type="entry name" value="TetR_N"/>
    <property type="match status" value="1"/>
</dbReference>
<dbReference type="InterPro" id="IPR041467">
    <property type="entry name" value="Sco4008_C"/>
</dbReference>